<dbReference type="OrthoDB" id="910590at2759"/>
<dbReference type="PANTHER" id="PTHR48040:SF45">
    <property type="entry name" value="PLEIOTROPIC DRUG RESISTANCE PROTEIN 1-LIKE"/>
    <property type="match status" value="1"/>
</dbReference>
<dbReference type="GO" id="GO:0140359">
    <property type="term" value="F:ABC-type transporter activity"/>
    <property type="evidence" value="ECO:0007669"/>
    <property type="project" value="InterPro"/>
</dbReference>
<reference evidence="9 10" key="1">
    <citation type="journal article" date="2013" name="BMC Genomics">
        <title>The miniature genome of a carnivorous plant Genlisea aurea contains a low number of genes and short non-coding sequences.</title>
        <authorList>
            <person name="Leushkin E.V."/>
            <person name="Sutormin R.A."/>
            <person name="Nabieva E.R."/>
            <person name="Penin A.A."/>
            <person name="Kondrashov A.S."/>
            <person name="Logacheva M.D."/>
        </authorList>
    </citation>
    <scope>NUCLEOTIDE SEQUENCE [LARGE SCALE GENOMIC DNA]</scope>
</reference>
<evidence type="ECO:0008006" key="11">
    <source>
        <dbReference type="Google" id="ProtNLM"/>
    </source>
</evidence>
<dbReference type="EMBL" id="AUSU01003012">
    <property type="protein sequence ID" value="EPS67630.1"/>
    <property type="molecule type" value="Genomic_DNA"/>
</dbReference>
<evidence type="ECO:0000256" key="5">
    <source>
        <dbReference type="ARBA" id="ARBA00023136"/>
    </source>
</evidence>
<keyword evidence="3 6" id="KW-0812">Transmembrane</keyword>
<evidence type="ECO:0000313" key="10">
    <source>
        <dbReference type="Proteomes" id="UP000015453"/>
    </source>
</evidence>
<feature type="transmembrane region" description="Helical" evidence="6">
    <location>
        <begin position="361"/>
        <end position="383"/>
    </location>
</feature>
<feature type="domain" description="ABC-2 type transporter transmembrane" evidence="7">
    <location>
        <begin position="119"/>
        <end position="333"/>
    </location>
</feature>
<evidence type="ECO:0000256" key="1">
    <source>
        <dbReference type="ARBA" id="ARBA00004141"/>
    </source>
</evidence>
<dbReference type="AlphaFoldDB" id="S8CLL1"/>
<dbReference type="Pfam" id="PF01061">
    <property type="entry name" value="ABC2_membrane"/>
    <property type="match status" value="1"/>
</dbReference>
<keyword evidence="2" id="KW-0813">Transport</keyword>
<dbReference type="Pfam" id="PF06422">
    <property type="entry name" value="PDR_CDR"/>
    <property type="match status" value="1"/>
</dbReference>
<feature type="transmembrane region" description="Helical" evidence="6">
    <location>
        <begin position="253"/>
        <end position="277"/>
    </location>
</feature>
<evidence type="ECO:0000256" key="3">
    <source>
        <dbReference type="ARBA" id="ARBA00022692"/>
    </source>
</evidence>
<evidence type="ECO:0000259" key="8">
    <source>
        <dbReference type="Pfam" id="PF06422"/>
    </source>
</evidence>
<proteinExistence type="predicted"/>
<dbReference type="GO" id="GO:0016020">
    <property type="term" value="C:membrane"/>
    <property type="evidence" value="ECO:0007669"/>
    <property type="project" value="UniProtKB-SubCell"/>
</dbReference>
<protein>
    <recommendedName>
        <fullName evidence="11">ABC-2 type transporter domain-containing protein</fullName>
    </recommendedName>
</protein>
<sequence length="391" mass="45262">QLLLLKRGGEEIYFGPLGRHSYKLISYFEVRRFPVGIQIQIQNGVQGVSKIKDKYNPATWMLEVTSMSNEEAIGVNFAEIYKNSDLYRTNKAMIRKFSVPDPNSEELHFPTKYSRSLWTQCKACLWKQACSYWKNPPYTAVKLLFTTFIAVMCGTLFWNLGSKRDNKQDIFNAMGSMYAALIFLGVQNASSAQPVVAIERTVFYRERAAGLYSAMPYAFGQVAIEIPYVFVQTMVYSVIVYSMIGFEWTAAKFLWYLFFMYFTLLYFTLYGMMTVAVSPNPNMANIIATFFYSLWNLFSGFVVPLSRIPVWWKWFYYVCPFAWTLDGLIASQFGDIGTRLVTGETVADFIHAYFDFKYDHLWYVALIVVGFTVLFGFTFAYSIKAFNFQKR</sequence>
<comment type="subcellular location">
    <subcellularLocation>
        <location evidence="1">Membrane</location>
        <topology evidence="1">Multi-pass membrane protein</topology>
    </subcellularLocation>
</comment>
<keyword evidence="5 6" id="KW-0472">Membrane</keyword>
<feature type="transmembrane region" description="Helical" evidence="6">
    <location>
        <begin position="314"/>
        <end position="333"/>
    </location>
</feature>
<dbReference type="Proteomes" id="UP000015453">
    <property type="component" value="Unassembled WGS sequence"/>
</dbReference>
<evidence type="ECO:0000256" key="6">
    <source>
        <dbReference type="SAM" id="Phobius"/>
    </source>
</evidence>
<feature type="transmembrane region" description="Helical" evidence="6">
    <location>
        <begin position="283"/>
        <end position="302"/>
    </location>
</feature>
<comment type="caution">
    <text evidence="9">The sequence shown here is derived from an EMBL/GenBank/DDBJ whole genome shotgun (WGS) entry which is preliminary data.</text>
</comment>
<evidence type="ECO:0000256" key="4">
    <source>
        <dbReference type="ARBA" id="ARBA00022989"/>
    </source>
</evidence>
<dbReference type="PANTHER" id="PTHR48040">
    <property type="entry name" value="PLEIOTROPIC DRUG RESISTANCE PROTEIN 1-LIKE ISOFORM X1"/>
    <property type="match status" value="1"/>
</dbReference>
<feature type="transmembrane region" description="Helical" evidence="6">
    <location>
        <begin position="226"/>
        <end position="246"/>
    </location>
</feature>
<feature type="transmembrane region" description="Helical" evidence="6">
    <location>
        <begin position="138"/>
        <end position="158"/>
    </location>
</feature>
<accession>S8CLL1</accession>
<organism evidence="9 10">
    <name type="scientific">Genlisea aurea</name>
    <dbReference type="NCBI Taxonomy" id="192259"/>
    <lineage>
        <taxon>Eukaryota</taxon>
        <taxon>Viridiplantae</taxon>
        <taxon>Streptophyta</taxon>
        <taxon>Embryophyta</taxon>
        <taxon>Tracheophyta</taxon>
        <taxon>Spermatophyta</taxon>
        <taxon>Magnoliopsida</taxon>
        <taxon>eudicotyledons</taxon>
        <taxon>Gunneridae</taxon>
        <taxon>Pentapetalae</taxon>
        <taxon>asterids</taxon>
        <taxon>lamiids</taxon>
        <taxon>Lamiales</taxon>
        <taxon>Lentibulariaceae</taxon>
        <taxon>Genlisea</taxon>
    </lineage>
</organism>
<dbReference type="InterPro" id="IPR010929">
    <property type="entry name" value="PDR_CDR_ABC"/>
</dbReference>
<gene>
    <name evidence="9" type="ORF">M569_07145</name>
</gene>
<dbReference type="InterPro" id="IPR013525">
    <property type="entry name" value="ABC2_TM"/>
</dbReference>
<name>S8CLL1_9LAMI</name>
<feature type="non-terminal residue" evidence="9">
    <location>
        <position position="1"/>
    </location>
</feature>
<keyword evidence="10" id="KW-1185">Reference proteome</keyword>
<dbReference type="GO" id="GO:0005524">
    <property type="term" value="F:ATP binding"/>
    <property type="evidence" value="ECO:0007669"/>
    <property type="project" value="InterPro"/>
</dbReference>
<feature type="domain" description="CDR ABC transporter" evidence="8">
    <location>
        <begin position="337"/>
        <end position="389"/>
    </location>
</feature>
<evidence type="ECO:0000256" key="2">
    <source>
        <dbReference type="ARBA" id="ARBA00022448"/>
    </source>
</evidence>
<evidence type="ECO:0000313" key="9">
    <source>
        <dbReference type="EMBL" id="EPS67630.1"/>
    </source>
</evidence>
<keyword evidence="4 6" id="KW-1133">Transmembrane helix</keyword>
<evidence type="ECO:0000259" key="7">
    <source>
        <dbReference type="Pfam" id="PF01061"/>
    </source>
</evidence>